<organism evidence="1 2">
    <name type="scientific">Zingiber officinale</name>
    <name type="common">Ginger</name>
    <name type="synonym">Amomum zingiber</name>
    <dbReference type="NCBI Taxonomy" id="94328"/>
    <lineage>
        <taxon>Eukaryota</taxon>
        <taxon>Viridiplantae</taxon>
        <taxon>Streptophyta</taxon>
        <taxon>Embryophyta</taxon>
        <taxon>Tracheophyta</taxon>
        <taxon>Spermatophyta</taxon>
        <taxon>Magnoliopsida</taxon>
        <taxon>Liliopsida</taxon>
        <taxon>Zingiberales</taxon>
        <taxon>Zingiberaceae</taxon>
        <taxon>Zingiber</taxon>
    </lineage>
</organism>
<accession>A0A8J5C042</accession>
<name>A0A8J5C042_ZINOF</name>
<dbReference type="InterPro" id="IPR012876">
    <property type="entry name" value="DUF1677_pln"/>
</dbReference>
<evidence type="ECO:0000313" key="2">
    <source>
        <dbReference type="Proteomes" id="UP000734854"/>
    </source>
</evidence>
<evidence type="ECO:0000313" key="1">
    <source>
        <dbReference type="EMBL" id="KAG6469446.1"/>
    </source>
</evidence>
<dbReference type="Pfam" id="PF07911">
    <property type="entry name" value="DUF1677"/>
    <property type="match status" value="1"/>
</dbReference>
<sequence length="188" mass="20726">MMQVLNKGLQCVMASFSEFTAAGGQASASLLCMNQQALQQRVSPDDEYSWNKIDDKTTNGTTVEVIDDPEGAATESVRCECCGLSEDCTPAYIRRIKEIFDGKWICDLCSEAVEEQMQRGAAKPAGMISSIFTGERGGGVDPLLHVAVQQVQQDRQTQPQALLGDGHEGYCEEELREINYLRHMLDLN</sequence>
<dbReference type="AlphaFoldDB" id="A0A8J5C042"/>
<gene>
    <name evidence="1" type="ORF">ZIOFF_074163</name>
</gene>
<proteinExistence type="predicted"/>
<dbReference type="PANTHER" id="PTHR33108:SF14">
    <property type="entry name" value="OS01G0745000 PROTEIN"/>
    <property type="match status" value="1"/>
</dbReference>
<dbReference type="EMBL" id="JACMSC010000022">
    <property type="protein sequence ID" value="KAG6469446.1"/>
    <property type="molecule type" value="Genomic_DNA"/>
</dbReference>
<keyword evidence="2" id="KW-1185">Reference proteome</keyword>
<protein>
    <submittedName>
        <fullName evidence="1">Uncharacterized protein</fullName>
    </submittedName>
</protein>
<dbReference type="Proteomes" id="UP000734854">
    <property type="component" value="Unassembled WGS sequence"/>
</dbReference>
<dbReference type="PANTHER" id="PTHR33108">
    <property type="entry name" value="OS01G0745000 PROTEIN"/>
    <property type="match status" value="1"/>
</dbReference>
<reference evidence="1 2" key="1">
    <citation type="submission" date="2020-08" db="EMBL/GenBank/DDBJ databases">
        <title>Plant Genome Project.</title>
        <authorList>
            <person name="Zhang R.-G."/>
        </authorList>
    </citation>
    <scope>NUCLEOTIDE SEQUENCE [LARGE SCALE GENOMIC DNA]</scope>
    <source>
        <tissue evidence="1">Rhizome</tissue>
    </source>
</reference>
<comment type="caution">
    <text evidence="1">The sequence shown here is derived from an EMBL/GenBank/DDBJ whole genome shotgun (WGS) entry which is preliminary data.</text>
</comment>